<keyword evidence="3" id="KW-1003">Cell membrane</keyword>
<dbReference type="PANTHER" id="PTHR30221">
    <property type="entry name" value="SMALL-CONDUCTANCE MECHANOSENSITIVE CHANNEL"/>
    <property type="match status" value="1"/>
</dbReference>
<keyword evidence="6 7" id="KW-0472">Membrane</keyword>
<evidence type="ECO:0000256" key="3">
    <source>
        <dbReference type="ARBA" id="ARBA00022475"/>
    </source>
</evidence>
<feature type="domain" description="Mechanosensitive ion channel MscS C-terminal" evidence="9">
    <location>
        <begin position="184"/>
        <end position="264"/>
    </location>
</feature>
<evidence type="ECO:0000259" key="9">
    <source>
        <dbReference type="Pfam" id="PF21082"/>
    </source>
</evidence>
<dbReference type="SUPFAM" id="SSF82861">
    <property type="entry name" value="Mechanosensitive channel protein MscS (YggB), transmembrane region"/>
    <property type="match status" value="1"/>
</dbReference>
<dbReference type="InterPro" id="IPR010920">
    <property type="entry name" value="LSM_dom_sf"/>
</dbReference>
<evidence type="ECO:0000256" key="4">
    <source>
        <dbReference type="ARBA" id="ARBA00022692"/>
    </source>
</evidence>
<dbReference type="InterPro" id="IPR045275">
    <property type="entry name" value="MscS_archaea/bacteria_type"/>
</dbReference>
<keyword evidence="4 7" id="KW-0812">Transmembrane</keyword>
<evidence type="ECO:0000313" key="11">
    <source>
        <dbReference type="EMBL" id="MDQ0290958.1"/>
    </source>
</evidence>
<dbReference type="SUPFAM" id="SSF50182">
    <property type="entry name" value="Sm-like ribonucleoproteins"/>
    <property type="match status" value="1"/>
</dbReference>
<dbReference type="InterPro" id="IPR011066">
    <property type="entry name" value="MscS_channel_C_sf"/>
</dbReference>
<dbReference type="SUPFAM" id="SSF82689">
    <property type="entry name" value="Mechanosensitive channel protein MscS (YggB), C-terminal domain"/>
    <property type="match status" value="1"/>
</dbReference>
<evidence type="ECO:0000256" key="2">
    <source>
        <dbReference type="ARBA" id="ARBA00008017"/>
    </source>
</evidence>
<dbReference type="InterPro" id="IPR023408">
    <property type="entry name" value="MscS_beta-dom_sf"/>
</dbReference>
<dbReference type="AlphaFoldDB" id="A0AAE3VIC4"/>
<dbReference type="InterPro" id="IPR011014">
    <property type="entry name" value="MscS_channel_TM-2"/>
</dbReference>
<evidence type="ECO:0000256" key="6">
    <source>
        <dbReference type="ARBA" id="ARBA00023136"/>
    </source>
</evidence>
<feature type="transmembrane region" description="Helical" evidence="7">
    <location>
        <begin position="94"/>
        <end position="124"/>
    </location>
</feature>
<dbReference type="Gene3D" id="1.10.287.1260">
    <property type="match status" value="1"/>
</dbReference>
<evidence type="ECO:0000259" key="10">
    <source>
        <dbReference type="Pfam" id="PF21088"/>
    </source>
</evidence>
<gene>
    <name evidence="11" type="ORF">J3R75_003065</name>
</gene>
<dbReference type="Proteomes" id="UP001238163">
    <property type="component" value="Unassembled WGS sequence"/>
</dbReference>
<dbReference type="GO" id="GO:0005886">
    <property type="term" value="C:plasma membrane"/>
    <property type="evidence" value="ECO:0007669"/>
    <property type="project" value="UniProtKB-SubCell"/>
</dbReference>
<feature type="transmembrane region" description="Helical" evidence="7">
    <location>
        <begin position="27"/>
        <end position="44"/>
    </location>
</feature>
<comment type="subcellular location">
    <subcellularLocation>
        <location evidence="1">Cell membrane</location>
        <topology evidence="1">Multi-pass membrane protein</topology>
    </subcellularLocation>
</comment>
<evidence type="ECO:0000256" key="1">
    <source>
        <dbReference type="ARBA" id="ARBA00004651"/>
    </source>
</evidence>
<accession>A0AAE3VIC4</accession>
<sequence length="288" mass="31347">MENELFNRISDFIAAHQDGLITSGKRLLMALLIIAITVVVTRVIRRGVTTMLNRIKGWDDTATPIITEMLGYLLYTIGALVLLEVFGFNTNSLIALLGAAGIAVGLALKDTLSNLAAGLMLLFLRPFKAGDFIECGSVSGVIKEIDMFTTILGTPDGLYISAPNSALWGPPIKNYTRNGSRRLDITVGISYDDSIETGLAVLLGLAANEPTILPDPAPQAILLKMNDSSIDLQLRVWLPIGEYWNTYWKLNRQVKEGIEAAGLTIPFPQQTLSFTKDASAMIEAFKKS</sequence>
<dbReference type="GO" id="GO:0008381">
    <property type="term" value="F:mechanosensitive monoatomic ion channel activity"/>
    <property type="evidence" value="ECO:0007669"/>
    <property type="project" value="InterPro"/>
</dbReference>
<keyword evidence="5 7" id="KW-1133">Transmembrane helix</keyword>
<dbReference type="InterPro" id="IPR006685">
    <property type="entry name" value="MscS_channel_2nd"/>
</dbReference>
<evidence type="ECO:0000256" key="7">
    <source>
        <dbReference type="SAM" id="Phobius"/>
    </source>
</evidence>
<comment type="caution">
    <text evidence="11">The sequence shown here is derived from an EMBL/GenBank/DDBJ whole genome shotgun (WGS) entry which is preliminary data.</text>
</comment>
<comment type="similarity">
    <text evidence="2">Belongs to the MscS (TC 1.A.23) family.</text>
</comment>
<dbReference type="RefSeq" id="WP_307263064.1">
    <property type="nucleotide sequence ID" value="NZ_JAUSVL010000001.1"/>
</dbReference>
<keyword evidence="12" id="KW-1185">Reference proteome</keyword>
<dbReference type="Pfam" id="PF21088">
    <property type="entry name" value="MS_channel_1st"/>
    <property type="match status" value="1"/>
</dbReference>
<feature type="domain" description="Mechanosensitive ion channel transmembrane helices 2/3" evidence="10">
    <location>
        <begin position="72"/>
        <end position="109"/>
    </location>
</feature>
<proteinExistence type="inferred from homology"/>
<organism evidence="11 12">
    <name type="scientific">Oligosphaera ethanolica</name>
    <dbReference type="NCBI Taxonomy" id="760260"/>
    <lineage>
        <taxon>Bacteria</taxon>
        <taxon>Pseudomonadati</taxon>
        <taxon>Lentisphaerota</taxon>
        <taxon>Oligosphaeria</taxon>
        <taxon>Oligosphaerales</taxon>
        <taxon>Oligosphaeraceae</taxon>
        <taxon>Oligosphaera</taxon>
    </lineage>
</organism>
<dbReference type="Pfam" id="PF00924">
    <property type="entry name" value="MS_channel_2nd"/>
    <property type="match status" value="1"/>
</dbReference>
<dbReference type="EMBL" id="JAUSVL010000001">
    <property type="protein sequence ID" value="MDQ0290958.1"/>
    <property type="molecule type" value="Genomic_DNA"/>
</dbReference>
<dbReference type="InterPro" id="IPR049142">
    <property type="entry name" value="MS_channel_1st"/>
</dbReference>
<name>A0AAE3VIC4_9BACT</name>
<dbReference type="Pfam" id="PF21082">
    <property type="entry name" value="MS_channel_3rd"/>
    <property type="match status" value="1"/>
</dbReference>
<dbReference type="Gene3D" id="2.30.30.60">
    <property type="match status" value="1"/>
</dbReference>
<evidence type="ECO:0000313" key="12">
    <source>
        <dbReference type="Proteomes" id="UP001238163"/>
    </source>
</evidence>
<dbReference type="PANTHER" id="PTHR30221:SF1">
    <property type="entry name" value="SMALL-CONDUCTANCE MECHANOSENSITIVE CHANNEL"/>
    <property type="match status" value="1"/>
</dbReference>
<evidence type="ECO:0000259" key="8">
    <source>
        <dbReference type="Pfam" id="PF00924"/>
    </source>
</evidence>
<feature type="transmembrane region" description="Helical" evidence="7">
    <location>
        <begin position="65"/>
        <end position="88"/>
    </location>
</feature>
<dbReference type="Gene3D" id="3.30.70.100">
    <property type="match status" value="1"/>
</dbReference>
<dbReference type="InterPro" id="IPR049278">
    <property type="entry name" value="MS_channel_C"/>
</dbReference>
<evidence type="ECO:0000256" key="5">
    <source>
        <dbReference type="ARBA" id="ARBA00022989"/>
    </source>
</evidence>
<feature type="domain" description="Mechanosensitive ion channel MscS" evidence="8">
    <location>
        <begin position="110"/>
        <end position="177"/>
    </location>
</feature>
<protein>
    <submittedName>
        <fullName evidence="11">Small conductance mechanosensitive channel</fullName>
    </submittedName>
</protein>
<reference evidence="11" key="1">
    <citation type="submission" date="2023-07" db="EMBL/GenBank/DDBJ databases">
        <title>Genomic Encyclopedia of Type Strains, Phase IV (KMG-IV): sequencing the most valuable type-strain genomes for metagenomic binning, comparative biology and taxonomic classification.</title>
        <authorList>
            <person name="Goeker M."/>
        </authorList>
    </citation>
    <scope>NUCLEOTIDE SEQUENCE</scope>
    <source>
        <strain evidence="11">DSM 24202</strain>
    </source>
</reference>